<dbReference type="SUPFAM" id="SSF81296">
    <property type="entry name" value="E set domains"/>
    <property type="match status" value="2"/>
</dbReference>
<evidence type="ECO:0000313" key="2">
    <source>
        <dbReference type="EMBL" id="MDI4649371.1"/>
    </source>
</evidence>
<keyword evidence="3" id="KW-1185">Reference proteome</keyword>
<dbReference type="Pfam" id="PF17957">
    <property type="entry name" value="Big_7"/>
    <property type="match status" value="2"/>
</dbReference>
<comment type="caution">
    <text evidence="2">The sequence shown here is derived from an EMBL/GenBank/DDBJ whole genome shotgun (WGS) entry which is preliminary data.</text>
</comment>
<dbReference type="EMBL" id="JAGRPV010000001">
    <property type="protein sequence ID" value="MDI4649371.1"/>
    <property type="molecule type" value="Genomic_DNA"/>
</dbReference>
<organism evidence="2 3">
    <name type="scientific">Cohnella hashimotonis</name>
    <dbReference type="NCBI Taxonomy" id="2826895"/>
    <lineage>
        <taxon>Bacteria</taxon>
        <taxon>Bacillati</taxon>
        <taxon>Bacillota</taxon>
        <taxon>Bacilli</taxon>
        <taxon>Bacillales</taxon>
        <taxon>Paenibacillaceae</taxon>
        <taxon>Cohnella</taxon>
    </lineage>
</organism>
<evidence type="ECO:0000313" key="3">
    <source>
        <dbReference type="Proteomes" id="UP001161691"/>
    </source>
</evidence>
<dbReference type="InterPro" id="IPR014756">
    <property type="entry name" value="Ig_E-set"/>
</dbReference>
<proteinExistence type="predicted"/>
<reference evidence="2" key="1">
    <citation type="submission" date="2023-04" db="EMBL/GenBank/DDBJ databases">
        <title>Comparative genomic analysis of Cohnella hashimotonis sp. nov., isolated from the International Space Station.</title>
        <authorList>
            <person name="Venkateswaran K."/>
            <person name="Simpson A."/>
        </authorList>
    </citation>
    <scope>NUCLEOTIDE SEQUENCE</scope>
    <source>
        <strain evidence="2">F6_2S_P_1</strain>
    </source>
</reference>
<evidence type="ECO:0000256" key="1">
    <source>
        <dbReference type="SAM" id="MobiDB-lite"/>
    </source>
</evidence>
<feature type="region of interest" description="Disordered" evidence="1">
    <location>
        <begin position="880"/>
        <end position="899"/>
    </location>
</feature>
<accession>A0ABT6TR92</accession>
<name>A0ABT6TR92_9BACL</name>
<sequence length="899" mass="95620">MANENPSKAGQEPMIKLQPNGVAPVLSYNVPEPTAYSGRNFIDLQLHDGYFLPTAAHNGLQREGLRTATLASAAAPELSSAELLLAKQNSGERMTTRFANLTPEEIERQEAEGRKFNVTKTMTGALSYVFTQAAPVTEPALDAAPSARASLLKSTEGGVAAETDGYAPSMLPREPLPGDPDPYPETDPVELSVSISSPAANATVTGPYTGAEVVIRGTASVISGAGVISYVQVQIGTGAFQAATLSGSEWSFTTVLKTAGPVAITAKAKHSASLLTTSSKINVTVQLAAEPDTVVPTVKIVTPSAGALLSSKGGAAVNVTVEGTAGDNRGVARVELSVDGTAAQLAESANGYANWKKTITLTGGSHTIVAKAFDAAGNTGTHSITLLVDASPPTVSIATPANNAQVSGPYSQGAVIQVTGSAADAGGIAYVELALDLSPVGVRAAEKSPGDWSTWKGTLTLNEGGKHTITARAYDNAGNLVETTIAVNVTITPEVNSRLKRIILVESYRLSSYLANYGAGRTIKTFSLLPGEKSKISIRSYAQSETTMKSAATILDSVTDDISEEFEQSIAKEQADQKNYEESNEYKVAAEAGASWGWGSAKVSASMSGGSNAAREQFAKNVSNNTQKHVAKASARRDVQINTTYEDKSTTSEESTIVREIENINVSRTLNFVFRQMNQEFITLLHLVDVRIGYFTIDMVNGKEEKVYREVTLPQLDALLEEVIVPDKRTEVRNAIIYQLANIFDYQDKHHRFVEEQPFKDEDGNVIPSSNYLRVKKDYTSVYLDDSTGTSISVPGIILAAGRHVLRTDGIVVEALLGQGEALDSYSRNLQTESVREKELRNSLLEAEVEMKRLAVQILTDKDEAAAQIYALLNPAPVVQDDKEDAGTGSSSLVTAGSR</sequence>
<dbReference type="Gene3D" id="2.60.40.10">
    <property type="entry name" value="Immunoglobulins"/>
    <property type="match status" value="3"/>
</dbReference>
<protein>
    <submittedName>
        <fullName evidence="2">Ig-like domain-containing protein</fullName>
    </submittedName>
</protein>
<feature type="region of interest" description="Disordered" evidence="1">
    <location>
        <begin position="154"/>
        <end position="183"/>
    </location>
</feature>
<dbReference type="InterPro" id="IPR013783">
    <property type="entry name" value="Ig-like_fold"/>
</dbReference>
<feature type="compositionally biased region" description="Polar residues" evidence="1">
    <location>
        <begin position="888"/>
        <end position="899"/>
    </location>
</feature>
<dbReference type="RefSeq" id="WP_282912017.1">
    <property type="nucleotide sequence ID" value="NZ_JAGRPV010000001.1"/>
</dbReference>
<gene>
    <name evidence="2" type="ORF">KB449_30850</name>
</gene>
<dbReference type="Proteomes" id="UP001161691">
    <property type="component" value="Unassembled WGS sequence"/>
</dbReference>